<evidence type="ECO:0008006" key="4">
    <source>
        <dbReference type="Google" id="ProtNLM"/>
    </source>
</evidence>
<evidence type="ECO:0000313" key="3">
    <source>
        <dbReference type="Proteomes" id="UP000824782"/>
    </source>
</evidence>
<feature type="compositionally biased region" description="Basic and acidic residues" evidence="1">
    <location>
        <begin position="38"/>
        <end position="50"/>
    </location>
</feature>
<comment type="caution">
    <text evidence="2">The sequence shown here is derived from an EMBL/GenBank/DDBJ whole genome shotgun (WGS) entry which is preliminary data.</text>
</comment>
<gene>
    <name evidence="2" type="ORF">GDO81_021717</name>
</gene>
<dbReference type="AlphaFoldDB" id="A0AAV6YND9"/>
<dbReference type="EMBL" id="WNYA01017399">
    <property type="protein sequence ID" value="KAG8538954.1"/>
    <property type="molecule type" value="Genomic_DNA"/>
</dbReference>
<evidence type="ECO:0000256" key="1">
    <source>
        <dbReference type="SAM" id="MobiDB-lite"/>
    </source>
</evidence>
<organism evidence="2 3">
    <name type="scientific">Engystomops pustulosus</name>
    <name type="common">Tungara frog</name>
    <name type="synonym">Physalaemus pustulosus</name>
    <dbReference type="NCBI Taxonomy" id="76066"/>
    <lineage>
        <taxon>Eukaryota</taxon>
        <taxon>Metazoa</taxon>
        <taxon>Chordata</taxon>
        <taxon>Craniata</taxon>
        <taxon>Vertebrata</taxon>
        <taxon>Euteleostomi</taxon>
        <taxon>Amphibia</taxon>
        <taxon>Batrachia</taxon>
        <taxon>Anura</taxon>
        <taxon>Neobatrachia</taxon>
        <taxon>Hyloidea</taxon>
        <taxon>Leptodactylidae</taxon>
        <taxon>Leiuperinae</taxon>
        <taxon>Engystomops</taxon>
    </lineage>
</organism>
<feature type="compositionally biased region" description="Low complexity" evidence="1">
    <location>
        <begin position="51"/>
        <end position="60"/>
    </location>
</feature>
<keyword evidence="3" id="KW-1185">Reference proteome</keyword>
<accession>A0AAV6YND9</accession>
<name>A0AAV6YND9_ENGPU</name>
<feature type="region of interest" description="Disordered" evidence="1">
    <location>
        <begin position="1"/>
        <end position="98"/>
    </location>
</feature>
<reference evidence="2" key="1">
    <citation type="thesis" date="2020" institute="ProQuest LLC" country="789 East Eisenhower Parkway, Ann Arbor, MI, USA">
        <title>Comparative Genomics and Chromosome Evolution.</title>
        <authorList>
            <person name="Mudd A.B."/>
        </authorList>
    </citation>
    <scope>NUCLEOTIDE SEQUENCE</scope>
    <source>
        <strain evidence="2">237g6f4</strain>
        <tissue evidence="2">Blood</tissue>
    </source>
</reference>
<proteinExistence type="predicted"/>
<feature type="compositionally biased region" description="Basic and acidic residues" evidence="1">
    <location>
        <begin position="7"/>
        <end position="18"/>
    </location>
</feature>
<evidence type="ECO:0000313" key="2">
    <source>
        <dbReference type="EMBL" id="KAG8538954.1"/>
    </source>
</evidence>
<sequence>KLGSDVGSKDLLDVEKADGSGAVPKYSRGDSTSSCSEKSVKSDVKSEGSVRSKSSSSTPTSPKPPLQSAKPTLAARPSVPQKPRSGSRTGKSDFADEN</sequence>
<dbReference type="Proteomes" id="UP000824782">
    <property type="component" value="Unassembled WGS sequence"/>
</dbReference>
<feature type="non-terminal residue" evidence="2">
    <location>
        <position position="1"/>
    </location>
</feature>
<protein>
    <recommendedName>
        <fullName evidence="4">Microtubule-associated protein 215</fullName>
    </recommendedName>
</protein>